<name>A0A7H9HUH4_9SACH</name>
<dbReference type="GO" id="GO:0035091">
    <property type="term" value="F:phosphatidylinositol binding"/>
    <property type="evidence" value="ECO:0007669"/>
    <property type="project" value="InterPro"/>
</dbReference>
<dbReference type="GO" id="GO:0005769">
    <property type="term" value="C:early endosome"/>
    <property type="evidence" value="ECO:0007669"/>
    <property type="project" value="TreeGrafter"/>
</dbReference>
<proteinExistence type="predicted"/>
<dbReference type="CDD" id="cd15858">
    <property type="entry name" value="SNARE_VAM7"/>
    <property type="match status" value="1"/>
</dbReference>
<accession>A0A7H9HUH4</accession>
<dbReference type="PANTHER" id="PTHR22775:SF3">
    <property type="entry name" value="SORTING NEXIN-13"/>
    <property type="match status" value="1"/>
</dbReference>
<comment type="subcellular location">
    <subcellularLocation>
        <location evidence="1">Vacuole</location>
    </subcellularLocation>
</comment>
<dbReference type="AlphaFoldDB" id="A0A7H9HUH4"/>
<feature type="compositionally biased region" description="Basic residues" evidence="6">
    <location>
        <begin position="264"/>
        <end position="273"/>
    </location>
</feature>
<dbReference type="Gene3D" id="3.30.1520.10">
    <property type="entry name" value="Phox-like domain"/>
    <property type="match status" value="1"/>
</dbReference>
<evidence type="ECO:0000256" key="3">
    <source>
        <dbReference type="ARBA" id="ARBA00023054"/>
    </source>
</evidence>
<dbReference type="PANTHER" id="PTHR22775">
    <property type="entry name" value="SORTING NEXIN"/>
    <property type="match status" value="1"/>
</dbReference>
<feature type="coiled-coil region" evidence="5">
    <location>
        <begin position="297"/>
        <end position="324"/>
    </location>
</feature>
<sequence length="359" mass="41699">MRAQNIRVDVAVEDVRIMKESYALYGVLIRIIRQGSGSGSEQVYEQQVYRRFSEFVELKSKLEKQFGAELPYELPGRKFGLWKRSAVDPEIIEERKTQLAKFLKDMLNDSFDTKWKNSEHVCKFLKLSTDWNATGESNNRNVHETQLLDLKDPAQWMTKLKDSKTVLEQAKRAGSSQRSKLLMELRLDLYNMETGLREQSESQQIGDIEVERRSNLLSTLKRDVNEMALEQAHDVDSHSGKELSTDDDERVRSALFPDSVALRSPKKPLTGRRRFGETGETEQLDNRQLLQLHKSKMHDQDKELEEMRKIIQRQKNLSIEMNQELAQQNDLLDLLGNDVDDTATRLRVANRKAKQFNND</sequence>
<feature type="domain" description="PX" evidence="8">
    <location>
        <begin position="3"/>
        <end position="132"/>
    </location>
</feature>
<keyword evidence="10" id="KW-1185">Reference proteome</keyword>
<evidence type="ECO:0000256" key="2">
    <source>
        <dbReference type="ARBA" id="ARBA00022554"/>
    </source>
</evidence>
<evidence type="ECO:0000313" key="9">
    <source>
        <dbReference type="EMBL" id="QLQ80075.1"/>
    </source>
</evidence>
<dbReference type="SMART" id="SM00397">
    <property type="entry name" value="t_SNARE"/>
    <property type="match status" value="1"/>
</dbReference>
<feature type="region of interest" description="Disordered" evidence="6">
    <location>
        <begin position="230"/>
        <end position="249"/>
    </location>
</feature>
<gene>
    <name evidence="9" type="ORF">HG537_0D00750</name>
</gene>
<dbReference type="OrthoDB" id="428895at2759"/>
<keyword evidence="3 5" id="KW-0175">Coiled coil</keyword>
<dbReference type="PROSITE" id="PS50192">
    <property type="entry name" value="T_SNARE"/>
    <property type="match status" value="1"/>
</dbReference>
<dbReference type="SMART" id="SM00312">
    <property type="entry name" value="PX"/>
    <property type="match status" value="1"/>
</dbReference>
<evidence type="ECO:0000256" key="6">
    <source>
        <dbReference type="SAM" id="MobiDB-lite"/>
    </source>
</evidence>
<keyword evidence="2" id="KW-0926">Vacuole</keyword>
<dbReference type="FunFam" id="1.20.5.110:FF:000058">
    <property type="entry name" value="VAM7p Vacuolar SNARE protein"/>
    <property type="match status" value="1"/>
</dbReference>
<comment type="function">
    <text evidence="4">Essential for proper morphogenesis of the vacuole. May exist as structural reinforcement on the surface of the vacuolar membrane and be required for maintenance against rupture by osmotic pressure.</text>
</comment>
<dbReference type="InterPro" id="IPR036871">
    <property type="entry name" value="PX_dom_sf"/>
</dbReference>
<evidence type="ECO:0000256" key="4">
    <source>
        <dbReference type="ARBA" id="ARBA00054927"/>
    </source>
</evidence>
<feature type="region of interest" description="Disordered" evidence="6">
    <location>
        <begin position="262"/>
        <end position="281"/>
    </location>
</feature>
<dbReference type="Gene3D" id="1.20.5.110">
    <property type="match status" value="1"/>
</dbReference>
<evidence type="ECO:0000259" key="7">
    <source>
        <dbReference type="PROSITE" id="PS50192"/>
    </source>
</evidence>
<dbReference type="Proteomes" id="UP000510647">
    <property type="component" value="Chromosome 4"/>
</dbReference>
<feature type="domain" description="T-SNARE coiled-coil homology" evidence="7">
    <location>
        <begin position="294"/>
        <end position="356"/>
    </location>
</feature>
<dbReference type="EMBL" id="CP059270">
    <property type="protein sequence ID" value="QLQ80075.1"/>
    <property type="molecule type" value="Genomic_DNA"/>
</dbReference>
<protein>
    <submittedName>
        <fullName evidence="9">Uncharacterized protein</fullName>
    </submittedName>
</protein>
<reference evidence="9 10" key="1">
    <citation type="submission" date="2020-06" db="EMBL/GenBank/DDBJ databases">
        <title>The yeast mating-type switching endonuclease HO is a domesticated member of an unorthodox homing genetic element family.</title>
        <authorList>
            <person name="Coughlan A.Y."/>
            <person name="Lombardi L."/>
            <person name="Braun-Galleani S."/>
            <person name="Martos A.R."/>
            <person name="Galeote V."/>
            <person name="Bigey F."/>
            <person name="Dequin S."/>
            <person name="Byrne K.P."/>
            <person name="Wolfe K.H."/>
        </authorList>
    </citation>
    <scope>NUCLEOTIDE SEQUENCE [LARGE SCALE GENOMIC DNA]</scope>
    <source>
        <strain evidence="9 10">CBS2947</strain>
    </source>
</reference>
<dbReference type="PROSITE" id="PS50195">
    <property type="entry name" value="PX"/>
    <property type="match status" value="1"/>
</dbReference>
<dbReference type="GO" id="GO:0000329">
    <property type="term" value="C:fungal-type vacuole membrane"/>
    <property type="evidence" value="ECO:0007669"/>
    <property type="project" value="UniProtKB-ARBA"/>
</dbReference>
<dbReference type="SUPFAM" id="SSF64268">
    <property type="entry name" value="PX domain"/>
    <property type="match status" value="1"/>
</dbReference>
<evidence type="ECO:0000259" key="8">
    <source>
        <dbReference type="PROSITE" id="PS50195"/>
    </source>
</evidence>
<dbReference type="GO" id="GO:0097576">
    <property type="term" value="P:vacuole fusion"/>
    <property type="evidence" value="ECO:0007669"/>
    <property type="project" value="UniProtKB-ARBA"/>
</dbReference>
<evidence type="ECO:0000256" key="1">
    <source>
        <dbReference type="ARBA" id="ARBA00004116"/>
    </source>
</evidence>
<evidence type="ECO:0000256" key="5">
    <source>
        <dbReference type="SAM" id="Coils"/>
    </source>
</evidence>
<dbReference type="GO" id="GO:0016192">
    <property type="term" value="P:vesicle-mediated transport"/>
    <property type="evidence" value="ECO:0007669"/>
    <property type="project" value="UniProtKB-ARBA"/>
</dbReference>
<organism evidence="9 10">
    <name type="scientific">Torulaspora globosa</name>
    <dbReference type="NCBI Taxonomy" id="48254"/>
    <lineage>
        <taxon>Eukaryota</taxon>
        <taxon>Fungi</taxon>
        <taxon>Dikarya</taxon>
        <taxon>Ascomycota</taxon>
        <taxon>Saccharomycotina</taxon>
        <taxon>Saccharomycetes</taxon>
        <taxon>Saccharomycetales</taxon>
        <taxon>Saccharomycetaceae</taxon>
        <taxon>Torulaspora</taxon>
    </lineage>
</organism>
<dbReference type="GO" id="GO:0007034">
    <property type="term" value="P:vacuolar transport"/>
    <property type="evidence" value="ECO:0007669"/>
    <property type="project" value="UniProtKB-ARBA"/>
</dbReference>
<evidence type="ECO:0000313" key="10">
    <source>
        <dbReference type="Proteomes" id="UP000510647"/>
    </source>
</evidence>
<dbReference type="InterPro" id="IPR001683">
    <property type="entry name" value="PX_dom"/>
</dbReference>
<dbReference type="InterPro" id="IPR000727">
    <property type="entry name" value="T_SNARE_dom"/>
</dbReference>
<dbReference type="Pfam" id="PF00787">
    <property type="entry name" value="PX"/>
    <property type="match status" value="1"/>
</dbReference>
<dbReference type="SUPFAM" id="SSF58038">
    <property type="entry name" value="SNARE fusion complex"/>
    <property type="match status" value="1"/>
</dbReference>